<keyword evidence="1" id="KW-0812">Transmembrane</keyword>
<organism evidence="2 3">
    <name type="scientific">Dyadobacter jiangsuensis</name>
    <dbReference type="NCBI Taxonomy" id="1591085"/>
    <lineage>
        <taxon>Bacteria</taxon>
        <taxon>Pseudomonadati</taxon>
        <taxon>Bacteroidota</taxon>
        <taxon>Cytophagia</taxon>
        <taxon>Cytophagales</taxon>
        <taxon>Spirosomataceae</taxon>
        <taxon>Dyadobacter</taxon>
    </lineage>
</organism>
<name>A0A2P8G5K2_9BACT</name>
<keyword evidence="1" id="KW-1133">Transmembrane helix</keyword>
<evidence type="ECO:0000256" key="1">
    <source>
        <dbReference type="SAM" id="Phobius"/>
    </source>
</evidence>
<comment type="caution">
    <text evidence="2">The sequence shown here is derived from an EMBL/GenBank/DDBJ whole genome shotgun (WGS) entry which is preliminary data.</text>
</comment>
<keyword evidence="3" id="KW-1185">Reference proteome</keyword>
<feature type="transmembrane region" description="Helical" evidence="1">
    <location>
        <begin position="6"/>
        <end position="29"/>
    </location>
</feature>
<evidence type="ECO:0000313" key="2">
    <source>
        <dbReference type="EMBL" id="PSL29226.1"/>
    </source>
</evidence>
<dbReference type="Proteomes" id="UP000241964">
    <property type="component" value="Unassembled WGS sequence"/>
</dbReference>
<feature type="transmembrane region" description="Helical" evidence="1">
    <location>
        <begin position="50"/>
        <end position="70"/>
    </location>
</feature>
<accession>A0A2P8G5K2</accession>
<protein>
    <submittedName>
        <fullName evidence="2">Uncharacterized protein</fullName>
    </submittedName>
</protein>
<dbReference type="AlphaFoldDB" id="A0A2P8G5K2"/>
<sequence>MAAIVSVVVVVAVLLTVSMVVMTTVLMPVGMYDPRRWRHHYYTWRRRGCVIAPVTMPVAIIIARLVGTIGTG</sequence>
<reference evidence="2 3" key="1">
    <citation type="submission" date="2018-03" db="EMBL/GenBank/DDBJ databases">
        <title>Genomic Encyclopedia of Archaeal and Bacterial Type Strains, Phase II (KMG-II): from individual species to whole genera.</title>
        <authorList>
            <person name="Goeker M."/>
        </authorList>
    </citation>
    <scope>NUCLEOTIDE SEQUENCE [LARGE SCALE GENOMIC DNA]</scope>
    <source>
        <strain evidence="2 3">DSM 29057</strain>
    </source>
</reference>
<keyword evidence="1" id="KW-0472">Membrane</keyword>
<proteinExistence type="predicted"/>
<gene>
    <name evidence="2" type="ORF">CLV60_10561</name>
</gene>
<evidence type="ECO:0000313" key="3">
    <source>
        <dbReference type="Proteomes" id="UP000241964"/>
    </source>
</evidence>
<dbReference type="EMBL" id="PYAS01000005">
    <property type="protein sequence ID" value="PSL29226.1"/>
    <property type="molecule type" value="Genomic_DNA"/>
</dbReference>